<dbReference type="OrthoDB" id="2684236at2759"/>
<proteinExistence type="predicted"/>
<dbReference type="EMBL" id="PXOG01000012">
    <property type="protein sequence ID" value="RGP81218.1"/>
    <property type="molecule type" value="Genomic_DNA"/>
</dbReference>
<keyword evidence="1" id="KW-0175">Coiled coil</keyword>
<reference evidence="2 3" key="1">
    <citation type="journal article" date="2018" name="PLoS Pathog.">
        <title>Evolution of structural diversity of trichothecenes, a family of toxins produced by plant pathogenic and entomopathogenic fungi.</title>
        <authorList>
            <person name="Proctor R.H."/>
            <person name="McCormick S.P."/>
            <person name="Kim H.S."/>
            <person name="Cardoza R.E."/>
            <person name="Stanley A.M."/>
            <person name="Lindo L."/>
            <person name="Kelly A."/>
            <person name="Brown D.W."/>
            <person name="Lee T."/>
            <person name="Vaughan M.M."/>
            <person name="Alexander N.J."/>
            <person name="Busman M."/>
            <person name="Gutierrez S."/>
        </authorList>
    </citation>
    <scope>NUCLEOTIDE SEQUENCE [LARGE SCALE GENOMIC DNA]</scope>
    <source>
        <strain evidence="2 3">NRRL 20695</strain>
    </source>
</reference>
<sequence>MAAPPAYDAVPDSQTQKLPDQDLGIEAPFTDLQIDPAPHDPEPNICLAHLRLLFAFESLKEDIGYSDGLFGIWDSRADGTIIVGENGDLEELPFDRNSTPDLEDKKQSLSKLREKRWSLFVARAVDRYEAWWNTLPQELPLLTVDAMYDKDSPSFVQFVSGENPSWWDKKALPPLDVLMVYHSHMLNPHNFLEDCLRKGLRQFWQSGMPWGAVNAAIDGSFNYNVSDDDKARWVSQTGREWENAADPMSQTLNCPNKNCNSMFEVPWTTCALEENPKTPERPGLLGTGYGDAKFETRCPKCNTKVTKEVLSVVKFCGDANDVVLKNQPMPGTLLWPGTGIPVVMMTRLTTTYNPRERQLDQRTFPNRMIQLVLRVQIQRLLDSPDPDNPPTMETVRKLVETEALMKQSAIKTIQDQQMWLGRVGMSHFTKITVRKMMSRYWENFSPFALDLTGAVMRQSVFSEKMCKLDWLHSPTARETMNRCCVKYKRFIKILSKNPRSVVVPTLDIDLAWHTHQLSPLAYYHYTTRKASMFVRHDDKIEDNKLNDGFEWTITDRFYESGQADRCPPDNSAHISSHNAVRSSSEALLASNQVEKVQNRMRAVQNRRLEENYRKACKRAEKKGRKLPPKDQYYNHWGYPYM</sequence>
<accession>A0A395T943</accession>
<evidence type="ECO:0000256" key="1">
    <source>
        <dbReference type="SAM" id="Coils"/>
    </source>
</evidence>
<evidence type="ECO:0000313" key="2">
    <source>
        <dbReference type="EMBL" id="RGP81218.1"/>
    </source>
</evidence>
<dbReference type="Pfam" id="PF07173">
    <property type="entry name" value="GRDP-like"/>
    <property type="match status" value="1"/>
</dbReference>
<dbReference type="PANTHER" id="PTHR34365">
    <property type="entry name" value="ENOLASE (DUF1399)"/>
    <property type="match status" value="1"/>
</dbReference>
<dbReference type="AlphaFoldDB" id="A0A395T943"/>
<dbReference type="Proteomes" id="UP000266234">
    <property type="component" value="Unassembled WGS sequence"/>
</dbReference>
<protein>
    <submittedName>
        <fullName evidence="2">Uncharacterized protein</fullName>
    </submittedName>
</protein>
<comment type="caution">
    <text evidence="2">The sequence shown here is derived from an EMBL/GenBank/DDBJ whole genome shotgun (WGS) entry which is preliminary data.</text>
</comment>
<dbReference type="PANTHER" id="PTHR34365:SF7">
    <property type="entry name" value="GLYCINE-RICH DOMAIN-CONTAINING PROTEIN 1"/>
    <property type="match status" value="1"/>
</dbReference>
<evidence type="ECO:0000313" key="3">
    <source>
        <dbReference type="Proteomes" id="UP000266234"/>
    </source>
</evidence>
<gene>
    <name evidence="2" type="ORF">FLONG3_600</name>
</gene>
<name>A0A395T943_9HYPO</name>
<dbReference type="STRING" id="694270.A0A395T943"/>
<organism evidence="2 3">
    <name type="scientific">Fusarium longipes</name>
    <dbReference type="NCBI Taxonomy" id="694270"/>
    <lineage>
        <taxon>Eukaryota</taxon>
        <taxon>Fungi</taxon>
        <taxon>Dikarya</taxon>
        <taxon>Ascomycota</taxon>
        <taxon>Pezizomycotina</taxon>
        <taxon>Sordariomycetes</taxon>
        <taxon>Hypocreomycetidae</taxon>
        <taxon>Hypocreales</taxon>
        <taxon>Nectriaceae</taxon>
        <taxon>Fusarium</taxon>
    </lineage>
</organism>
<feature type="coiled-coil region" evidence="1">
    <location>
        <begin position="586"/>
        <end position="625"/>
    </location>
</feature>
<keyword evidence="3" id="KW-1185">Reference proteome</keyword>
<dbReference type="InterPro" id="IPR009836">
    <property type="entry name" value="GRDP-like"/>
</dbReference>
<feature type="non-terminal residue" evidence="2">
    <location>
        <position position="641"/>
    </location>
</feature>